<evidence type="ECO:0000313" key="1">
    <source>
        <dbReference type="EMBL" id="GFN95652.1"/>
    </source>
</evidence>
<organism evidence="1 2">
    <name type="scientific">Plakobranchus ocellatus</name>
    <dbReference type="NCBI Taxonomy" id="259542"/>
    <lineage>
        <taxon>Eukaryota</taxon>
        <taxon>Metazoa</taxon>
        <taxon>Spiralia</taxon>
        <taxon>Lophotrochozoa</taxon>
        <taxon>Mollusca</taxon>
        <taxon>Gastropoda</taxon>
        <taxon>Heterobranchia</taxon>
        <taxon>Euthyneura</taxon>
        <taxon>Panpulmonata</taxon>
        <taxon>Sacoglossa</taxon>
        <taxon>Placobranchoidea</taxon>
        <taxon>Plakobranchidae</taxon>
        <taxon>Plakobranchus</taxon>
    </lineage>
</organism>
<reference evidence="1 2" key="1">
    <citation type="journal article" date="2021" name="Elife">
        <title>Chloroplast acquisition without the gene transfer in kleptoplastic sea slugs, Plakobranchus ocellatus.</title>
        <authorList>
            <person name="Maeda T."/>
            <person name="Takahashi S."/>
            <person name="Yoshida T."/>
            <person name="Shimamura S."/>
            <person name="Takaki Y."/>
            <person name="Nagai Y."/>
            <person name="Toyoda A."/>
            <person name="Suzuki Y."/>
            <person name="Arimoto A."/>
            <person name="Ishii H."/>
            <person name="Satoh N."/>
            <person name="Nishiyama T."/>
            <person name="Hasebe M."/>
            <person name="Maruyama T."/>
            <person name="Minagawa J."/>
            <person name="Obokata J."/>
            <person name="Shigenobu S."/>
        </authorList>
    </citation>
    <scope>NUCLEOTIDE SEQUENCE [LARGE SCALE GENOMIC DNA]</scope>
</reference>
<protein>
    <submittedName>
        <fullName evidence="1">Uncharacterized protein</fullName>
    </submittedName>
</protein>
<evidence type="ECO:0000313" key="2">
    <source>
        <dbReference type="Proteomes" id="UP000735302"/>
    </source>
</evidence>
<accession>A0AAV3ZM41</accession>
<gene>
    <name evidence="1" type="ORF">PoB_002215800</name>
</gene>
<proteinExistence type="predicted"/>
<dbReference type="AlphaFoldDB" id="A0AAV3ZM41"/>
<keyword evidence="2" id="KW-1185">Reference proteome</keyword>
<sequence length="121" mass="13362">MERVNEVLGLAEDASRGTSLNEVLGLAEDASRGTSTTSMSCQGKWDLPLRVLALRLTQRRHSGSGKLRKIAALSGALSLSCYDLVLVGFGFRKDVNSYRANVFSLFYKLSFRPGWYGHEMT</sequence>
<dbReference type="EMBL" id="BLXT01002522">
    <property type="protein sequence ID" value="GFN95652.1"/>
    <property type="molecule type" value="Genomic_DNA"/>
</dbReference>
<dbReference type="Proteomes" id="UP000735302">
    <property type="component" value="Unassembled WGS sequence"/>
</dbReference>
<name>A0AAV3ZM41_9GAST</name>
<comment type="caution">
    <text evidence="1">The sequence shown here is derived from an EMBL/GenBank/DDBJ whole genome shotgun (WGS) entry which is preliminary data.</text>
</comment>